<comment type="caution">
    <text evidence="1">The sequence shown here is derived from an EMBL/GenBank/DDBJ whole genome shotgun (WGS) entry which is preliminary data.</text>
</comment>
<dbReference type="Proteomes" id="UP000768646">
    <property type="component" value="Unassembled WGS sequence"/>
</dbReference>
<evidence type="ECO:0000313" key="2">
    <source>
        <dbReference type="Proteomes" id="UP000768646"/>
    </source>
</evidence>
<dbReference type="EMBL" id="JABTEG010000001">
    <property type="protein sequence ID" value="KAG4306546.1"/>
    <property type="molecule type" value="Genomic_DNA"/>
</dbReference>
<proteinExistence type="predicted"/>
<gene>
    <name evidence="1" type="ORF">PORY_000534</name>
</gene>
<keyword evidence="2" id="KW-1185">Reference proteome</keyword>
<accession>A0ACB7CFT7</accession>
<protein>
    <submittedName>
        <fullName evidence="1">Uncharacterized protein</fullName>
    </submittedName>
</protein>
<feature type="non-terminal residue" evidence="1">
    <location>
        <position position="1"/>
    </location>
</feature>
<name>A0ACB7CFT7_9ASCO</name>
<evidence type="ECO:0000313" key="1">
    <source>
        <dbReference type="EMBL" id="KAG4306546.1"/>
    </source>
</evidence>
<reference evidence="1 2" key="1">
    <citation type="journal article" date="2021" name="Commun. Biol.">
        <title>Genomic insights into the host specific adaptation of the Pneumocystis genus.</title>
        <authorList>
            <person name="Cisse O.H."/>
            <person name="Ma L."/>
            <person name="Dekker J.P."/>
            <person name="Khil P.P."/>
            <person name="Youn J.-H."/>
            <person name="Brenchley J.M."/>
            <person name="Blair R."/>
            <person name="Pahar B."/>
            <person name="Chabe M."/>
            <person name="Van Rompay K.K.A."/>
            <person name="Keesler R."/>
            <person name="Sukura A."/>
            <person name="Hirsch V."/>
            <person name="Kutty G."/>
            <person name="Liu Y."/>
            <person name="Peng L."/>
            <person name="Chen J."/>
            <person name="Song J."/>
            <person name="Weissenbacher-Lang C."/>
            <person name="Xu J."/>
            <person name="Upham N.S."/>
            <person name="Stajich J.E."/>
            <person name="Cuomo C.A."/>
            <person name="Cushion M.T."/>
            <person name="Kovacs J.A."/>
        </authorList>
    </citation>
    <scope>NUCLEOTIDE SEQUENCE [LARGE SCALE GENOMIC DNA]</scope>
    <source>
        <strain evidence="1 2">RABM</strain>
    </source>
</reference>
<organism evidence="1 2">
    <name type="scientific">Pneumocystis oryctolagi</name>
    <dbReference type="NCBI Taxonomy" id="42067"/>
    <lineage>
        <taxon>Eukaryota</taxon>
        <taxon>Fungi</taxon>
        <taxon>Dikarya</taxon>
        <taxon>Ascomycota</taxon>
        <taxon>Taphrinomycotina</taxon>
        <taxon>Pneumocystomycetes</taxon>
        <taxon>Pneumocystaceae</taxon>
        <taxon>Pneumocystis</taxon>
    </lineage>
</organism>
<sequence length="448" mass="53514">NTVSYRDKHIKNTKNMIYKKTLFYICTVKNKQIKLLHFYRDIHFNKKCRKLIKRTNTSVYQKLYTKMYTTMEEKNTLKHIRKSFKENTNIYKEFDWTCKDPKVDKYFPKSQEFEETLKAILWKFKAPISFSFAYGSGVFKQEGNNVRVKKPMIDFIFGVSHAQHWHSLNLSSNKDHYSFLKYFGSYFISYLQKKMGANVYYNPYVKINDIIIKYGIVTIDDLCKELIEWNTLYLSGRMHKPIKILKNEPRVKIAYITNLIAALRVAMLLLPEKFSEHELYSTISKISYTGDIRMRFAENPYKVESIVNCQILDFRQLYFPLINMLPNIQIISNEQIDERNKILVQDFNPVSRANMIQHLPKTFKDRLYYIYNQKTKYKKQNNSNELCENNDFEKMIVKDDNFHAILIKTIETTVYWPSISQSLKGILSGGIYKSWNYLIEKMHKKCKH</sequence>